<dbReference type="InterPro" id="IPR000639">
    <property type="entry name" value="Epox_hydrolase-like"/>
</dbReference>
<keyword evidence="3" id="KW-1185">Reference proteome</keyword>
<organism evidence="2 3">
    <name type="scientific">Paeniglutamicibacter terrestris</name>
    <dbReference type="NCBI Taxonomy" id="2723403"/>
    <lineage>
        <taxon>Bacteria</taxon>
        <taxon>Bacillati</taxon>
        <taxon>Actinomycetota</taxon>
        <taxon>Actinomycetes</taxon>
        <taxon>Micrococcales</taxon>
        <taxon>Micrococcaceae</taxon>
        <taxon>Paeniglutamicibacter</taxon>
    </lineage>
</organism>
<evidence type="ECO:0000259" key="1">
    <source>
        <dbReference type="Pfam" id="PF00561"/>
    </source>
</evidence>
<dbReference type="Pfam" id="PF00561">
    <property type="entry name" value="Abhydrolase_1"/>
    <property type="match status" value="1"/>
</dbReference>
<dbReference type="PANTHER" id="PTHR43798">
    <property type="entry name" value="MONOACYLGLYCEROL LIPASE"/>
    <property type="match status" value="1"/>
</dbReference>
<dbReference type="InterPro" id="IPR050266">
    <property type="entry name" value="AB_hydrolase_sf"/>
</dbReference>
<dbReference type="PRINTS" id="PR00412">
    <property type="entry name" value="EPOXHYDRLASE"/>
</dbReference>
<proteinExistence type="predicted"/>
<dbReference type="InterPro" id="IPR029058">
    <property type="entry name" value="AB_hydrolase_fold"/>
</dbReference>
<dbReference type="Gene3D" id="3.40.50.1820">
    <property type="entry name" value="alpha/beta hydrolase"/>
    <property type="match status" value="1"/>
</dbReference>
<accession>A0ABX1G604</accession>
<evidence type="ECO:0000313" key="3">
    <source>
        <dbReference type="Proteomes" id="UP000746595"/>
    </source>
</evidence>
<gene>
    <name evidence="2" type="ORF">HED64_13285</name>
</gene>
<dbReference type="GO" id="GO:0016787">
    <property type="term" value="F:hydrolase activity"/>
    <property type="evidence" value="ECO:0007669"/>
    <property type="project" value="UniProtKB-KW"/>
</dbReference>
<dbReference type="InterPro" id="IPR000073">
    <property type="entry name" value="AB_hydrolase_1"/>
</dbReference>
<protein>
    <submittedName>
        <fullName evidence="2">Alpha/beta hydrolase</fullName>
    </submittedName>
</protein>
<feature type="domain" description="AB hydrolase-1" evidence="1">
    <location>
        <begin position="15"/>
        <end position="225"/>
    </location>
</feature>
<keyword evidence="2" id="KW-0378">Hydrolase</keyword>
<sequence length="254" mass="27430">MDHRLLLGLDPVFESHGSWRRIYVDLPGMGASVAGAEIRSTDDVAAELVAFVRATFGSQKFAVLGHSFGGMLARHLVAEFGDQIMGMALLCAVVVADKARRVLPPATVLQRDSALLASLDPDDASAYAELAVLQNQENWARFRDGALPGLRAFDRSAIGRIAGNYSLSCEPEQRVSNYSGPTLIITGRQDHVVGFEDQQRLASCYADATVRVLEEAGHNAHLDQPDATGAELMQWLNRIRQAVSDRTPGSASGQ</sequence>
<reference evidence="2 3" key="1">
    <citation type="submission" date="2020-04" db="EMBL/GenBank/DDBJ databases">
        <title>Paeniglutamicibacter sp. ANT13_2, a novel actinomycete isolated from sediment in Antarctica.</title>
        <authorList>
            <person name="Sakdapetsiri C."/>
            <person name="Pinyakong O."/>
        </authorList>
    </citation>
    <scope>NUCLEOTIDE SEQUENCE [LARGE SCALE GENOMIC DNA]</scope>
    <source>
        <strain evidence="2 3">ANT13_2</strain>
    </source>
</reference>
<dbReference type="PRINTS" id="PR00111">
    <property type="entry name" value="ABHYDROLASE"/>
</dbReference>
<name>A0ABX1G604_9MICC</name>
<comment type="caution">
    <text evidence="2">The sequence shown here is derived from an EMBL/GenBank/DDBJ whole genome shotgun (WGS) entry which is preliminary data.</text>
</comment>
<dbReference type="Proteomes" id="UP000746595">
    <property type="component" value="Unassembled WGS sequence"/>
</dbReference>
<dbReference type="PANTHER" id="PTHR43798:SF6">
    <property type="entry name" value="HYDROLASE, PUTATIVE (AFU_ORTHOLOGUE AFUA_4G13070)-RELATED"/>
    <property type="match status" value="1"/>
</dbReference>
<evidence type="ECO:0000313" key="2">
    <source>
        <dbReference type="EMBL" id="NKG21674.1"/>
    </source>
</evidence>
<dbReference type="EMBL" id="JAAWVT010000006">
    <property type="protein sequence ID" value="NKG21674.1"/>
    <property type="molecule type" value="Genomic_DNA"/>
</dbReference>
<dbReference type="SUPFAM" id="SSF53474">
    <property type="entry name" value="alpha/beta-Hydrolases"/>
    <property type="match status" value="1"/>
</dbReference>